<name>A0AAQ3NWN7_VIGMU</name>
<evidence type="ECO:0008006" key="4">
    <source>
        <dbReference type="Google" id="ProtNLM"/>
    </source>
</evidence>
<sequence length="185" mass="20903">MIYEITYIGRHTCTQASHLKKTAVPPSKTKGRIEENQHQTNEKNQPQQEKIEQPPETIFSFGSQGEVKVEDLDLEIFPSFCFSSPSIGSENEENNNIFPYSMIDNNLLESFSPSFMSTTTSESDMFCPWESTGLGQSVHNSTSDITDIVSTPTSVTYSSIMDLDIFLDKNDFDIDFPMNTRELCI</sequence>
<evidence type="ECO:0000313" key="2">
    <source>
        <dbReference type="EMBL" id="WVZ16177.1"/>
    </source>
</evidence>
<dbReference type="AlphaFoldDB" id="A0AAQ3NWN7"/>
<accession>A0AAQ3NWN7</accession>
<protein>
    <recommendedName>
        <fullName evidence="4">WRKY domain-containing protein</fullName>
    </recommendedName>
</protein>
<keyword evidence="3" id="KW-1185">Reference proteome</keyword>
<dbReference type="Proteomes" id="UP001374535">
    <property type="component" value="Chromosome 3"/>
</dbReference>
<gene>
    <name evidence="2" type="ORF">V8G54_009159</name>
</gene>
<evidence type="ECO:0000256" key="1">
    <source>
        <dbReference type="SAM" id="MobiDB-lite"/>
    </source>
</evidence>
<feature type="region of interest" description="Disordered" evidence="1">
    <location>
        <begin position="19"/>
        <end position="53"/>
    </location>
</feature>
<proteinExistence type="predicted"/>
<organism evidence="2 3">
    <name type="scientific">Vigna mungo</name>
    <name type="common">Black gram</name>
    <name type="synonym">Phaseolus mungo</name>
    <dbReference type="NCBI Taxonomy" id="3915"/>
    <lineage>
        <taxon>Eukaryota</taxon>
        <taxon>Viridiplantae</taxon>
        <taxon>Streptophyta</taxon>
        <taxon>Embryophyta</taxon>
        <taxon>Tracheophyta</taxon>
        <taxon>Spermatophyta</taxon>
        <taxon>Magnoliopsida</taxon>
        <taxon>eudicotyledons</taxon>
        <taxon>Gunneridae</taxon>
        <taxon>Pentapetalae</taxon>
        <taxon>rosids</taxon>
        <taxon>fabids</taxon>
        <taxon>Fabales</taxon>
        <taxon>Fabaceae</taxon>
        <taxon>Papilionoideae</taxon>
        <taxon>50 kb inversion clade</taxon>
        <taxon>NPAAA clade</taxon>
        <taxon>indigoferoid/millettioid clade</taxon>
        <taxon>Phaseoleae</taxon>
        <taxon>Vigna</taxon>
    </lineage>
</organism>
<dbReference type="EMBL" id="CP144698">
    <property type="protein sequence ID" value="WVZ16177.1"/>
    <property type="molecule type" value="Genomic_DNA"/>
</dbReference>
<reference evidence="2 3" key="1">
    <citation type="journal article" date="2023" name="Life. Sci Alliance">
        <title>Evolutionary insights into 3D genome organization and epigenetic landscape of Vigna mungo.</title>
        <authorList>
            <person name="Junaid A."/>
            <person name="Singh B."/>
            <person name="Bhatia S."/>
        </authorList>
    </citation>
    <scope>NUCLEOTIDE SEQUENCE [LARGE SCALE GENOMIC DNA]</scope>
    <source>
        <strain evidence="2">Urdbean</strain>
    </source>
</reference>
<evidence type="ECO:0000313" key="3">
    <source>
        <dbReference type="Proteomes" id="UP001374535"/>
    </source>
</evidence>
<feature type="compositionally biased region" description="Basic and acidic residues" evidence="1">
    <location>
        <begin position="31"/>
        <end position="41"/>
    </location>
</feature>